<dbReference type="AlphaFoldDB" id="Q2JDY8"/>
<dbReference type="HOGENOM" id="CLU_056001_1_0_11"/>
<gene>
    <name evidence="1" type="ordered locus">Francci3_1124</name>
</gene>
<dbReference type="KEGG" id="fra:Francci3_1124"/>
<dbReference type="eggNOG" id="COG0510">
    <property type="taxonomic scope" value="Bacteria"/>
</dbReference>
<evidence type="ECO:0000313" key="1">
    <source>
        <dbReference type="EMBL" id="ABD10504.1"/>
    </source>
</evidence>
<protein>
    <recommendedName>
        <fullName evidence="3">Aminoglycoside phosphotransferase domain-containing protein</fullName>
    </recommendedName>
</protein>
<proteinExistence type="predicted"/>
<sequence>MWPPPNDADTVTRMRAAHERASAALRVTVDRTQAEEAWGFAGRTLGRPVMTPDSPGWLRIAATEAGQQITTFWDGGRTAQQALPASIPRPALRAIHDHHHDGWDYRAELYDRVHVRPLAVTTVPRRLTDSPKGQWFQALRRSFRILATVSTDRRTIEQSYLDDVMPRILGEPITTTSPAPWVTAHGDLHWANLCGPTLCMLDWEGWGLAPAGYDAATLYCHSLFMPTLAAQVQARFADALSTESGRYAELAVIAELLDTVHSGTGLDIDHAGLLRIRATHLLRRGIPRQQEGAATRPGQT</sequence>
<dbReference type="InterPro" id="IPR011009">
    <property type="entry name" value="Kinase-like_dom_sf"/>
</dbReference>
<dbReference type="Gene3D" id="3.90.1200.10">
    <property type="match status" value="1"/>
</dbReference>
<evidence type="ECO:0008006" key="3">
    <source>
        <dbReference type="Google" id="ProtNLM"/>
    </source>
</evidence>
<accession>Q2JDY8</accession>
<reference evidence="1 2" key="1">
    <citation type="journal article" date="2007" name="Genome Res.">
        <title>Genome characteristics of facultatively symbiotic Frankia sp. strains reflect host range and host plant biogeography.</title>
        <authorList>
            <person name="Normand P."/>
            <person name="Lapierre P."/>
            <person name="Tisa L.S."/>
            <person name="Gogarten J.P."/>
            <person name="Alloisio N."/>
            <person name="Bagnarol E."/>
            <person name="Bassi C.A."/>
            <person name="Berry A.M."/>
            <person name="Bickhart D.M."/>
            <person name="Choisne N."/>
            <person name="Couloux A."/>
            <person name="Cournoyer B."/>
            <person name="Cruveiller S."/>
            <person name="Daubin V."/>
            <person name="Demange N."/>
            <person name="Francino M.P."/>
            <person name="Goltsman E."/>
            <person name="Huang Y."/>
            <person name="Kopp O.R."/>
            <person name="Labarre L."/>
            <person name="Lapidus A."/>
            <person name="Lavire C."/>
            <person name="Marechal J."/>
            <person name="Martinez M."/>
            <person name="Mastronunzio J.E."/>
            <person name="Mullin B.C."/>
            <person name="Niemann J."/>
            <person name="Pujic P."/>
            <person name="Rawnsley T."/>
            <person name="Rouy Z."/>
            <person name="Schenowitz C."/>
            <person name="Sellstedt A."/>
            <person name="Tavares F."/>
            <person name="Tomkins J.P."/>
            <person name="Vallenet D."/>
            <person name="Valverde C."/>
            <person name="Wall L.G."/>
            <person name="Wang Y."/>
            <person name="Medigue C."/>
            <person name="Benson D.R."/>
        </authorList>
    </citation>
    <scope>NUCLEOTIDE SEQUENCE [LARGE SCALE GENOMIC DNA]</scope>
    <source>
        <strain evidence="2">DSM 45818 / CECT 9043 / CcI3</strain>
    </source>
</reference>
<dbReference type="PhylomeDB" id="Q2JDY8"/>
<evidence type="ECO:0000313" key="2">
    <source>
        <dbReference type="Proteomes" id="UP000001937"/>
    </source>
</evidence>
<name>Q2JDY8_FRACC</name>
<dbReference type="OrthoDB" id="3680308at2"/>
<dbReference type="SUPFAM" id="SSF56112">
    <property type="entry name" value="Protein kinase-like (PK-like)"/>
    <property type="match status" value="1"/>
</dbReference>
<dbReference type="EMBL" id="CP000249">
    <property type="protein sequence ID" value="ABD10504.1"/>
    <property type="molecule type" value="Genomic_DNA"/>
</dbReference>
<dbReference type="Proteomes" id="UP000001937">
    <property type="component" value="Chromosome"/>
</dbReference>
<organism evidence="1 2">
    <name type="scientific">Frankia casuarinae (strain DSM 45818 / CECT 9043 / HFP020203 / CcI3)</name>
    <dbReference type="NCBI Taxonomy" id="106370"/>
    <lineage>
        <taxon>Bacteria</taxon>
        <taxon>Bacillati</taxon>
        <taxon>Actinomycetota</taxon>
        <taxon>Actinomycetes</taxon>
        <taxon>Frankiales</taxon>
        <taxon>Frankiaceae</taxon>
        <taxon>Frankia</taxon>
    </lineage>
</organism>
<keyword evidence="2" id="KW-1185">Reference proteome</keyword>
<dbReference type="STRING" id="106370.Francci3_1124"/>